<dbReference type="PROSITE" id="PS50893">
    <property type="entry name" value="ABC_TRANSPORTER_2"/>
    <property type="match status" value="1"/>
</dbReference>
<reference evidence="4" key="1">
    <citation type="journal article" date="2023" name="Int. J. Syst. Evol. Microbiol.">
        <title>&lt;i&gt;Holtiella tumoricola&lt;/i&gt; gen. nov. sp. nov., isolated from a human clinical sample.</title>
        <authorList>
            <person name="Allen-Vercoe E."/>
            <person name="Daigneault M.C."/>
            <person name="Vancuren S.J."/>
            <person name="Cochrane K."/>
            <person name="O'Neal L.L."/>
            <person name="Sankaranarayanan K."/>
            <person name="Lawson P.A."/>
        </authorList>
    </citation>
    <scope>NUCLEOTIDE SEQUENCE</scope>
    <source>
        <strain evidence="4">CC70A</strain>
    </source>
</reference>
<dbReference type="PANTHER" id="PTHR43582:SF2">
    <property type="entry name" value="LINEARMYCIN RESISTANCE ATP-BINDING PROTEIN LNRL"/>
    <property type="match status" value="1"/>
</dbReference>
<dbReference type="Proteomes" id="UP001169242">
    <property type="component" value="Unassembled WGS sequence"/>
</dbReference>
<dbReference type="InterPro" id="IPR017871">
    <property type="entry name" value="ABC_transporter-like_CS"/>
</dbReference>
<dbReference type="InterPro" id="IPR027417">
    <property type="entry name" value="P-loop_NTPase"/>
</dbReference>
<dbReference type="InterPro" id="IPR003439">
    <property type="entry name" value="ABC_transporter-like_ATP-bd"/>
</dbReference>
<evidence type="ECO:0000313" key="5">
    <source>
        <dbReference type="Proteomes" id="UP001169242"/>
    </source>
</evidence>
<dbReference type="SMART" id="SM00382">
    <property type="entry name" value="AAA"/>
    <property type="match status" value="1"/>
</dbReference>
<dbReference type="RefSeq" id="WP_271011141.1">
    <property type="nucleotide sequence ID" value="NZ_JAQIFT010000014.1"/>
</dbReference>
<sequence>MKIVEVKGLYKNFKELIALKNINLSVEEGEIFGLLGPNGAGKTTLINILSMVKRKDLGEVKIMSKDIEKASMEIKSKLGVVPQEIAIFEELSAYENVSFFGSLYGFKGKELNDKVNQALKFVGLEDRMKDKSKHFSGGMKRRLNIACGIVHEPKLVIMDEPTVGIDPQSRNYILESIKALKAKGTTIIYTTHYMEEAESICDRIAIIDRGDIIALGTKEMLANLIEECSTLQVTVREISKVEEAKLLVVKGVERVQFEGNVLTIYSRREVTNLDQIIAVLIQGGAELTDIHMKELNLEDVFLNLTGRALRD</sequence>
<dbReference type="AlphaFoldDB" id="A0AA42DK77"/>
<evidence type="ECO:0000256" key="2">
    <source>
        <dbReference type="ARBA" id="ARBA00022840"/>
    </source>
</evidence>
<comment type="caution">
    <text evidence="4">The sequence shown here is derived from an EMBL/GenBank/DDBJ whole genome shotgun (WGS) entry which is preliminary data.</text>
</comment>
<dbReference type="EMBL" id="JAQIFT010000014">
    <property type="protein sequence ID" value="MDA3730530.1"/>
    <property type="molecule type" value="Genomic_DNA"/>
</dbReference>
<dbReference type="Pfam" id="PF00005">
    <property type="entry name" value="ABC_tran"/>
    <property type="match status" value="1"/>
</dbReference>
<protein>
    <submittedName>
        <fullName evidence="4">ABC transporter ATP-binding protein</fullName>
    </submittedName>
</protein>
<name>A0AA42DK77_9FIRM</name>
<keyword evidence="1" id="KW-0547">Nucleotide-binding</keyword>
<keyword evidence="2 4" id="KW-0067">ATP-binding</keyword>
<dbReference type="PROSITE" id="PS00211">
    <property type="entry name" value="ABC_TRANSPORTER_1"/>
    <property type="match status" value="1"/>
</dbReference>
<proteinExistence type="predicted"/>
<dbReference type="GO" id="GO:0016887">
    <property type="term" value="F:ATP hydrolysis activity"/>
    <property type="evidence" value="ECO:0007669"/>
    <property type="project" value="InterPro"/>
</dbReference>
<dbReference type="Gene3D" id="3.40.50.300">
    <property type="entry name" value="P-loop containing nucleotide triphosphate hydrolases"/>
    <property type="match status" value="1"/>
</dbReference>
<evidence type="ECO:0000259" key="3">
    <source>
        <dbReference type="PROSITE" id="PS50893"/>
    </source>
</evidence>
<dbReference type="InterPro" id="IPR003593">
    <property type="entry name" value="AAA+_ATPase"/>
</dbReference>
<dbReference type="PANTHER" id="PTHR43582">
    <property type="entry name" value="LINEARMYCIN RESISTANCE ATP-BINDING PROTEIN LNRL"/>
    <property type="match status" value="1"/>
</dbReference>
<organism evidence="4 5">
    <name type="scientific">Holtiella tumoricola</name>
    <dbReference type="NCBI Taxonomy" id="3018743"/>
    <lineage>
        <taxon>Bacteria</taxon>
        <taxon>Bacillati</taxon>
        <taxon>Bacillota</taxon>
        <taxon>Clostridia</taxon>
        <taxon>Lachnospirales</taxon>
        <taxon>Cellulosilyticaceae</taxon>
        <taxon>Holtiella</taxon>
    </lineage>
</organism>
<evidence type="ECO:0000313" key="4">
    <source>
        <dbReference type="EMBL" id="MDA3730530.1"/>
    </source>
</evidence>
<keyword evidence="5" id="KW-1185">Reference proteome</keyword>
<gene>
    <name evidence="4" type="ORF">PBV87_03285</name>
</gene>
<feature type="domain" description="ABC transporter" evidence="3">
    <location>
        <begin position="4"/>
        <end position="234"/>
    </location>
</feature>
<accession>A0AA42DK77</accession>
<evidence type="ECO:0000256" key="1">
    <source>
        <dbReference type="ARBA" id="ARBA00022741"/>
    </source>
</evidence>
<dbReference type="SUPFAM" id="SSF52540">
    <property type="entry name" value="P-loop containing nucleoside triphosphate hydrolases"/>
    <property type="match status" value="1"/>
</dbReference>
<dbReference type="GO" id="GO:0005524">
    <property type="term" value="F:ATP binding"/>
    <property type="evidence" value="ECO:0007669"/>
    <property type="project" value="UniProtKB-KW"/>
</dbReference>